<proteinExistence type="predicted"/>
<evidence type="ECO:0000313" key="1">
    <source>
        <dbReference type="EMBL" id="EMB13211.1"/>
    </source>
</evidence>
<reference evidence="1" key="2">
    <citation type="journal article" date="2013" name="Mar. Genomics">
        <title>Expression of sulfatases in Rhodopirellula baltica and the diversity of sulfatases in the genus Rhodopirellula.</title>
        <authorList>
            <person name="Wegner C.E."/>
            <person name="Richter-Heitmann T."/>
            <person name="Klindworth A."/>
            <person name="Klockow C."/>
            <person name="Richter M."/>
            <person name="Achstetter T."/>
            <person name="Glockner F.O."/>
            <person name="Harder J."/>
        </authorList>
    </citation>
    <scope>NUCLEOTIDE SEQUENCE [LARGE SCALE GENOMIC DNA]</scope>
    <source>
        <strain evidence="1">6C</strain>
    </source>
</reference>
<protein>
    <submittedName>
        <fullName evidence="1">Uncharacterized protein</fullName>
    </submittedName>
</protein>
<keyword evidence="2" id="KW-1185">Reference proteome</keyword>
<organism evidence="1 2">
    <name type="scientific">Rhodopirellula europaea 6C</name>
    <dbReference type="NCBI Taxonomy" id="1263867"/>
    <lineage>
        <taxon>Bacteria</taxon>
        <taxon>Pseudomonadati</taxon>
        <taxon>Planctomycetota</taxon>
        <taxon>Planctomycetia</taxon>
        <taxon>Pirellulales</taxon>
        <taxon>Pirellulaceae</taxon>
        <taxon>Rhodopirellula</taxon>
    </lineage>
</organism>
<dbReference type="PATRIC" id="fig|1263867.3.peg.6503"/>
<sequence>MPRYSGRLRNEGSPTSHRMFIVSSLWGWRATAVVRRMSLGVGE</sequence>
<reference evidence="1" key="1">
    <citation type="submission" date="2012-11" db="EMBL/GenBank/DDBJ databases">
        <title>Permanent draft genomes of Rhodopirellula europaea strain SH398 and 6C.</title>
        <authorList>
            <person name="Richter M."/>
            <person name="Richter-Heitmann T."/>
            <person name="Frank C."/>
            <person name="Harder J."/>
            <person name="Glockner F.O."/>
        </authorList>
    </citation>
    <scope>NUCLEOTIDE SEQUENCE</scope>
    <source>
        <strain evidence="1">6C</strain>
    </source>
</reference>
<accession>M2A365</accession>
<evidence type="ECO:0000313" key="2">
    <source>
        <dbReference type="Proteomes" id="UP000011529"/>
    </source>
</evidence>
<dbReference type="EMBL" id="ANMO01000271">
    <property type="protein sequence ID" value="EMB13211.1"/>
    <property type="molecule type" value="Genomic_DNA"/>
</dbReference>
<dbReference type="AlphaFoldDB" id="M2A365"/>
<name>M2A365_9BACT</name>
<comment type="caution">
    <text evidence="1">The sequence shown here is derived from an EMBL/GenBank/DDBJ whole genome shotgun (WGS) entry which is preliminary data.</text>
</comment>
<dbReference type="Proteomes" id="UP000011529">
    <property type="component" value="Unassembled WGS sequence"/>
</dbReference>
<gene>
    <name evidence="1" type="ORF">RE6C_06067</name>
</gene>